<keyword evidence="3" id="KW-0804">Transcription</keyword>
<dbReference type="PANTHER" id="PTHR38445">
    <property type="entry name" value="HTH-TYPE TRANSCRIPTIONAL REPRESSOR YTRA"/>
    <property type="match status" value="1"/>
</dbReference>
<keyword evidence="1" id="KW-0805">Transcription regulation</keyword>
<dbReference type="InterPro" id="IPR036388">
    <property type="entry name" value="WH-like_DNA-bd_sf"/>
</dbReference>
<evidence type="ECO:0000256" key="3">
    <source>
        <dbReference type="ARBA" id="ARBA00023163"/>
    </source>
</evidence>
<evidence type="ECO:0000259" key="4">
    <source>
        <dbReference type="PROSITE" id="PS50949"/>
    </source>
</evidence>
<evidence type="ECO:0000313" key="6">
    <source>
        <dbReference type="Proteomes" id="UP000570678"/>
    </source>
</evidence>
<dbReference type="PROSITE" id="PS50949">
    <property type="entry name" value="HTH_GNTR"/>
    <property type="match status" value="1"/>
</dbReference>
<name>A0A846YC80_9NOCA</name>
<dbReference type="GO" id="GO:0003677">
    <property type="term" value="F:DNA binding"/>
    <property type="evidence" value="ECO:0007669"/>
    <property type="project" value="UniProtKB-KW"/>
</dbReference>
<dbReference type="Gene3D" id="1.10.10.10">
    <property type="entry name" value="Winged helix-like DNA-binding domain superfamily/Winged helix DNA-binding domain"/>
    <property type="match status" value="1"/>
</dbReference>
<feature type="domain" description="HTH gntR-type" evidence="4">
    <location>
        <begin position="11"/>
        <end position="79"/>
    </location>
</feature>
<dbReference type="Proteomes" id="UP000570678">
    <property type="component" value="Unassembled WGS sequence"/>
</dbReference>
<dbReference type="InterPro" id="IPR000524">
    <property type="entry name" value="Tscrpt_reg_HTH_GntR"/>
</dbReference>
<evidence type="ECO:0000313" key="5">
    <source>
        <dbReference type="EMBL" id="NKY55354.1"/>
    </source>
</evidence>
<dbReference type="PANTHER" id="PTHR38445:SF7">
    <property type="entry name" value="GNTR-FAMILY TRANSCRIPTIONAL REGULATOR"/>
    <property type="match status" value="1"/>
</dbReference>
<dbReference type="GO" id="GO:0003700">
    <property type="term" value="F:DNA-binding transcription factor activity"/>
    <property type="evidence" value="ECO:0007669"/>
    <property type="project" value="InterPro"/>
</dbReference>
<reference evidence="5 6" key="1">
    <citation type="submission" date="2020-04" db="EMBL/GenBank/DDBJ databases">
        <title>MicrobeNet Type strains.</title>
        <authorList>
            <person name="Nicholson A.C."/>
        </authorList>
    </citation>
    <scope>NUCLEOTIDE SEQUENCE [LARGE SCALE GENOMIC DNA]</scope>
    <source>
        <strain evidence="5 6">JCM 3332</strain>
    </source>
</reference>
<evidence type="ECO:0000256" key="1">
    <source>
        <dbReference type="ARBA" id="ARBA00023015"/>
    </source>
</evidence>
<gene>
    <name evidence="5" type="ORF">HGA15_04075</name>
</gene>
<proteinExistence type="predicted"/>
<dbReference type="CDD" id="cd07377">
    <property type="entry name" value="WHTH_GntR"/>
    <property type="match status" value="1"/>
</dbReference>
<dbReference type="AlphaFoldDB" id="A0A846YC80"/>
<dbReference type="InterPro" id="IPR036390">
    <property type="entry name" value="WH_DNA-bd_sf"/>
</dbReference>
<organism evidence="5 6">
    <name type="scientific">Nocardia flavorosea</name>
    <dbReference type="NCBI Taxonomy" id="53429"/>
    <lineage>
        <taxon>Bacteria</taxon>
        <taxon>Bacillati</taxon>
        <taxon>Actinomycetota</taxon>
        <taxon>Actinomycetes</taxon>
        <taxon>Mycobacteriales</taxon>
        <taxon>Nocardiaceae</taxon>
        <taxon>Nocardia</taxon>
    </lineage>
</organism>
<dbReference type="RefSeq" id="WP_062972960.1">
    <property type="nucleotide sequence ID" value="NZ_JAAXOT010000002.1"/>
</dbReference>
<evidence type="ECO:0000256" key="2">
    <source>
        <dbReference type="ARBA" id="ARBA00023125"/>
    </source>
</evidence>
<dbReference type="SMART" id="SM00345">
    <property type="entry name" value="HTH_GNTR"/>
    <property type="match status" value="1"/>
</dbReference>
<protein>
    <submittedName>
        <fullName evidence="5">GntR family transcriptional regulator</fullName>
    </submittedName>
</protein>
<dbReference type="SUPFAM" id="SSF46785">
    <property type="entry name" value="Winged helix' DNA-binding domain"/>
    <property type="match status" value="1"/>
</dbReference>
<accession>A0A846YC80</accession>
<keyword evidence="2" id="KW-0238">DNA-binding</keyword>
<keyword evidence="6" id="KW-1185">Reference proteome</keyword>
<comment type="caution">
    <text evidence="5">The sequence shown here is derived from an EMBL/GenBank/DDBJ whole genome shotgun (WGS) entry which is preliminary data.</text>
</comment>
<sequence>MLIRVDPTRHEPLADQIAACVRRAIADGGVPAGERLPGARELAASLSVSIHTVLAGYQQLRDEGLIELRRGRGATVRAGTSAGRATVVDLAGQLAAAARHIGLNEEELVDIVHAALTRRSPASAGGRTTTDKGNG</sequence>
<dbReference type="Pfam" id="PF00392">
    <property type="entry name" value="GntR"/>
    <property type="match status" value="1"/>
</dbReference>
<dbReference type="EMBL" id="JAAXOT010000002">
    <property type="protein sequence ID" value="NKY55354.1"/>
    <property type="molecule type" value="Genomic_DNA"/>
</dbReference>